<keyword evidence="3" id="KW-1185">Reference proteome</keyword>
<dbReference type="Proteomes" id="UP000604046">
    <property type="component" value="Unassembled WGS sequence"/>
</dbReference>
<sequence length="181" mass="19634">MQGRRPHQEDRHVKIPDLTKAAQALKMPIDHLEQPCAFLAVYDGHRGPLCAEFVAKSLHLRLLKHLSQPTTKGSEEIGLALKAVCQELDEEFLAKHRTAVDGCTVVMALLTGRLLSVAWLGDSRALLCRTTSAGTVATVPLTQDHRPSAAAEADRVREAGGMIVNLGACWKQLSSLTVVLV</sequence>
<comment type="caution">
    <text evidence="2">The sequence shown here is derived from an EMBL/GenBank/DDBJ whole genome shotgun (WGS) entry which is preliminary data.</text>
</comment>
<dbReference type="EMBL" id="CAJNDS010000480">
    <property type="protein sequence ID" value="CAE7210351.1"/>
    <property type="molecule type" value="Genomic_DNA"/>
</dbReference>
<dbReference type="SMART" id="SM00332">
    <property type="entry name" value="PP2Cc"/>
    <property type="match status" value="1"/>
</dbReference>
<dbReference type="InterPro" id="IPR036457">
    <property type="entry name" value="PPM-type-like_dom_sf"/>
</dbReference>
<reference evidence="2" key="1">
    <citation type="submission" date="2021-02" db="EMBL/GenBank/DDBJ databases">
        <authorList>
            <person name="Dougan E. K."/>
            <person name="Rhodes N."/>
            <person name="Thang M."/>
            <person name="Chan C."/>
        </authorList>
    </citation>
    <scope>NUCLEOTIDE SEQUENCE</scope>
</reference>
<evidence type="ECO:0000313" key="3">
    <source>
        <dbReference type="Proteomes" id="UP000604046"/>
    </source>
</evidence>
<dbReference type="PANTHER" id="PTHR13832">
    <property type="entry name" value="PROTEIN PHOSPHATASE 2C"/>
    <property type="match status" value="1"/>
</dbReference>
<dbReference type="Pfam" id="PF00481">
    <property type="entry name" value="PP2C"/>
    <property type="match status" value="1"/>
</dbReference>
<dbReference type="AlphaFoldDB" id="A0A812JTD8"/>
<dbReference type="SUPFAM" id="SSF81606">
    <property type="entry name" value="PP2C-like"/>
    <property type="match status" value="1"/>
</dbReference>
<dbReference type="PANTHER" id="PTHR13832:SF827">
    <property type="entry name" value="PROTEIN PHOSPHATASE 1L"/>
    <property type="match status" value="1"/>
</dbReference>
<dbReference type="PROSITE" id="PS51746">
    <property type="entry name" value="PPM_2"/>
    <property type="match status" value="1"/>
</dbReference>
<dbReference type="GO" id="GO:0004722">
    <property type="term" value="F:protein serine/threonine phosphatase activity"/>
    <property type="evidence" value="ECO:0007669"/>
    <property type="project" value="InterPro"/>
</dbReference>
<accession>A0A812JTD8</accession>
<evidence type="ECO:0000313" key="2">
    <source>
        <dbReference type="EMBL" id="CAE7210351.1"/>
    </source>
</evidence>
<evidence type="ECO:0000259" key="1">
    <source>
        <dbReference type="PROSITE" id="PS51746"/>
    </source>
</evidence>
<feature type="domain" description="PPM-type phosphatase" evidence="1">
    <location>
        <begin position="1"/>
        <end position="181"/>
    </location>
</feature>
<dbReference type="Gene3D" id="3.60.40.10">
    <property type="entry name" value="PPM-type phosphatase domain"/>
    <property type="match status" value="1"/>
</dbReference>
<protein>
    <recommendedName>
        <fullName evidence="1">PPM-type phosphatase domain-containing protein</fullName>
    </recommendedName>
</protein>
<dbReference type="InterPro" id="IPR015655">
    <property type="entry name" value="PP2C"/>
</dbReference>
<dbReference type="CDD" id="cd00143">
    <property type="entry name" value="PP2Cc"/>
    <property type="match status" value="1"/>
</dbReference>
<organism evidence="2 3">
    <name type="scientific">Symbiodinium natans</name>
    <dbReference type="NCBI Taxonomy" id="878477"/>
    <lineage>
        <taxon>Eukaryota</taxon>
        <taxon>Sar</taxon>
        <taxon>Alveolata</taxon>
        <taxon>Dinophyceae</taxon>
        <taxon>Suessiales</taxon>
        <taxon>Symbiodiniaceae</taxon>
        <taxon>Symbiodinium</taxon>
    </lineage>
</organism>
<name>A0A812JTD8_9DINO</name>
<dbReference type="InterPro" id="IPR001932">
    <property type="entry name" value="PPM-type_phosphatase-like_dom"/>
</dbReference>
<gene>
    <name evidence="2" type="ORF">SNAT2548_LOCUS7000</name>
</gene>
<proteinExistence type="predicted"/>
<dbReference type="OrthoDB" id="10264738at2759"/>